<name>A0A9P8UDQ0_9PEZI</name>
<gene>
    <name evidence="13" type="ORF">BKA67DRAFT_579243</name>
</gene>
<evidence type="ECO:0000256" key="11">
    <source>
        <dbReference type="SAM" id="MobiDB-lite"/>
    </source>
</evidence>
<dbReference type="PANTHER" id="PTHR21330">
    <property type="entry name" value="E3 SUMO-PROTEIN LIGASE NSE2"/>
    <property type="match status" value="1"/>
</dbReference>
<comment type="pathway">
    <text evidence="2">Protein modification; protein sumoylation.</text>
</comment>
<accession>A0A9P8UDQ0</accession>
<feature type="region of interest" description="Disordered" evidence="11">
    <location>
        <begin position="184"/>
        <end position="235"/>
    </location>
</feature>
<dbReference type="GeneID" id="70132644"/>
<feature type="compositionally biased region" description="Acidic residues" evidence="11">
    <location>
        <begin position="7"/>
        <end position="28"/>
    </location>
</feature>
<comment type="caution">
    <text evidence="13">The sequence shown here is derived from an EMBL/GenBank/DDBJ whole genome shotgun (WGS) entry which is preliminary data.</text>
</comment>
<keyword evidence="9" id="KW-0539">Nucleus</keyword>
<organism evidence="13 14">
    <name type="scientific">Truncatella angustata</name>
    <dbReference type="NCBI Taxonomy" id="152316"/>
    <lineage>
        <taxon>Eukaryota</taxon>
        <taxon>Fungi</taxon>
        <taxon>Dikarya</taxon>
        <taxon>Ascomycota</taxon>
        <taxon>Pezizomycotina</taxon>
        <taxon>Sordariomycetes</taxon>
        <taxon>Xylariomycetidae</taxon>
        <taxon>Amphisphaeriales</taxon>
        <taxon>Sporocadaceae</taxon>
        <taxon>Truncatella</taxon>
    </lineage>
</organism>
<dbReference type="GO" id="GO:0016925">
    <property type="term" value="P:protein sumoylation"/>
    <property type="evidence" value="ECO:0007669"/>
    <property type="project" value="TreeGrafter"/>
</dbReference>
<keyword evidence="6 10" id="KW-0863">Zinc-finger</keyword>
<evidence type="ECO:0000256" key="4">
    <source>
        <dbReference type="ARBA" id="ARBA00022679"/>
    </source>
</evidence>
<dbReference type="OrthoDB" id="26899at2759"/>
<evidence type="ECO:0000256" key="1">
    <source>
        <dbReference type="ARBA" id="ARBA00004123"/>
    </source>
</evidence>
<keyword evidence="8" id="KW-0862">Zinc</keyword>
<dbReference type="RefSeq" id="XP_045954539.1">
    <property type="nucleotide sequence ID" value="XM_046103753.1"/>
</dbReference>
<dbReference type="GO" id="GO:0008270">
    <property type="term" value="F:zinc ion binding"/>
    <property type="evidence" value="ECO:0007669"/>
    <property type="project" value="UniProtKB-KW"/>
</dbReference>
<feature type="region of interest" description="Disordered" evidence="11">
    <location>
        <begin position="79"/>
        <end position="107"/>
    </location>
</feature>
<evidence type="ECO:0000259" key="12">
    <source>
        <dbReference type="PROSITE" id="PS51044"/>
    </source>
</evidence>
<proteinExistence type="inferred from homology"/>
<sequence length="235" mass="27546">MRMENGEMPEDQEDEEEEEEGEEDEDDIQITGPLQRLRDNKRKLLSDYEGKSLYQRYGLNNDYINFKKLWHLALQPPGAEEKPLPDATRWFDGRNDDSDDEEDEDEDVVVAGEVRSLRCPLSQVMMTEPYTNRDGCKHTFEKAAIFEYLGNKPGRRGMCPQTGCGKEVALNDFSLDQYVLRQIKRAQRQNDGEDDEEDEEDMEDEEGQDESMLVTSQRNIKKERRRRDDMDDDED</sequence>
<keyword evidence="14" id="KW-1185">Reference proteome</keyword>
<dbReference type="InterPro" id="IPR004181">
    <property type="entry name" value="Znf_MIZ"/>
</dbReference>
<dbReference type="InterPro" id="IPR013083">
    <property type="entry name" value="Znf_RING/FYVE/PHD"/>
</dbReference>
<protein>
    <submittedName>
        <fullName evidence="13">Zinc-finger of the MIZ type in Nse subunit-domain-containing protein</fullName>
    </submittedName>
</protein>
<dbReference type="GO" id="GO:0030915">
    <property type="term" value="C:Smc5-Smc6 complex"/>
    <property type="evidence" value="ECO:0007669"/>
    <property type="project" value="InterPro"/>
</dbReference>
<dbReference type="GO" id="GO:0000724">
    <property type="term" value="P:double-strand break repair via homologous recombination"/>
    <property type="evidence" value="ECO:0007669"/>
    <property type="project" value="InterPro"/>
</dbReference>
<evidence type="ECO:0000256" key="9">
    <source>
        <dbReference type="ARBA" id="ARBA00023242"/>
    </source>
</evidence>
<reference evidence="13" key="1">
    <citation type="journal article" date="2021" name="Nat. Commun.">
        <title>Genetic determinants of endophytism in the Arabidopsis root mycobiome.</title>
        <authorList>
            <person name="Mesny F."/>
            <person name="Miyauchi S."/>
            <person name="Thiergart T."/>
            <person name="Pickel B."/>
            <person name="Atanasova L."/>
            <person name="Karlsson M."/>
            <person name="Huettel B."/>
            <person name="Barry K.W."/>
            <person name="Haridas S."/>
            <person name="Chen C."/>
            <person name="Bauer D."/>
            <person name="Andreopoulos W."/>
            <person name="Pangilinan J."/>
            <person name="LaButti K."/>
            <person name="Riley R."/>
            <person name="Lipzen A."/>
            <person name="Clum A."/>
            <person name="Drula E."/>
            <person name="Henrissat B."/>
            <person name="Kohler A."/>
            <person name="Grigoriev I.V."/>
            <person name="Martin F.M."/>
            <person name="Hacquard S."/>
        </authorList>
    </citation>
    <scope>NUCLEOTIDE SEQUENCE</scope>
    <source>
        <strain evidence="13">MPI-SDFR-AT-0073</strain>
    </source>
</reference>
<keyword evidence="5" id="KW-0479">Metal-binding</keyword>
<dbReference type="Proteomes" id="UP000758603">
    <property type="component" value="Unassembled WGS sequence"/>
</dbReference>
<evidence type="ECO:0000256" key="5">
    <source>
        <dbReference type="ARBA" id="ARBA00022723"/>
    </source>
</evidence>
<evidence type="ECO:0000256" key="6">
    <source>
        <dbReference type="ARBA" id="ARBA00022771"/>
    </source>
</evidence>
<dbReference type="PROSITE" id="PS51044">
    <property type="entry name" value="ZF_SP_RING"/>
    <property type="match status" value="1"/>
</dbReference>
<evidence type="ECO:0000256" key="3">
    <source>
        <dbReference type="ARBA" id="ARBA00008212"/>
    </source>
</evidence>
<keyword evidence="7" id="KW-0833">Ubl conjugation pathway</keyword>
<comment type="subcellular location">
    <subcellularLocation>
        <location evidence="1">Nucleus</location>
    </subcellularLocation>
</comment>
<feature type="domain" description="SP-RING-type" evidence="12">
    <location>
        <begin position="104"/>
        <end position="188"/>
    </location>
</feature>
<evidence type="ECO:0000256" key="7">
    <source>
        <dbReference type="ARBA" id="ARBA00022786"/>
    </source>
</evidence>
<dbReference type="Gene3D" id="3.30.40.10">
    <property type="entry name" value="Zinc/RING finger domain, C3HC4 (zinc finger)"/>
    <property type="match status" value="1"/>
</dbReference>
<dbReference type="GO" id="GO:0061665">
    <property type="term" value="F:SUMO ligase activity"/>
    <property type="evidence" value="ECO:0007669"/>
    <property type="project" value="TreeGrafter"/>
</dbReference>
<feature type="region of interest" description="Disordered" evidence="11">
    <location>
        <begin position="1"/>
        <end position="35"/>
    </location>
</feature>
<dbReference type="Pfam" id="PF11789">
    <property type="entry name" value="zf-Nse"/>
    <property type="match status" value="1"/>
</dbReference>
<evidence type="ECO:0000256" key="10">
    <source>
        <dbReference type="PROSITE-ProRule" id="PRU00452"/>
    </source>
</evidence>
<dbReference type="EMBL" id="JAGPXC010000008">
    <property type="protein sequence ID" value="KAH6648027.1"/>
    <property type="molecule type" value="Genomic_DNA"/>
</dbReference>
<feature type="compositionally biased region" description="Acidic residues" evidence="11">
    <location>
        <begin position="192"/>
        <end position="209"/>
    </location>
</feature>
<feature type="compositionally biased region" description="Acidic residues" evidence="11">
    <location>
        <begin position="97"/>
        <end position="107"/>
    </location>
</feature>
<comment type="similarity">
    <text evidence="3">Belongs to the NSE2 family.</text>
</comment>
<dbReference type="InterPro" id="IPR026846">
    <property type="entry name" value="Nse2(Mms21)"/>
</dbReference>
<dbReference type="GO" id="GO:0005634">
    <property type="term" value="C:nucleus"/>
    <property type="evidence" value="ECO:0007669"/>
    <property type="project" value="UniProtKB-SubCell"/>
</dbReference>
<evidence type="ECO:0000313" key="13">
    <source>
        <dbReference type="EMBL" id="KAH6648027.1"/>
    </source>
</evidence>
<evidence type="ECO:0000256" key="8">
    <source>
        <dbReference type="ARBA" id="ARBA00022833"/>
    </source>
</evidence>
<evidence type="ECO:0000256" key="2">
    <source>
        <dbReference type="ARBA" id="ARBA00004718"/>
    </source>
</evidence>
<keyword evidence="4" id="KW-0808">Transferase</keyword>
<dbReference type="CDD" id="cd16651">
    <property type="entry name" value="SPL-RING_NSE2"/>
    <property type="match status" value="1"/>
</dbReference>
<dbReference type="SUPFAM" id="SSF57850">
    <property type="entry name" value="RING/U-box"/>
    <property type="match status" value="1"/>
</dbReference>
<dbReference type="PANTHER" id="PTHR21330:SF1">
    <property type="entry name" value="E3 SUMO-PROTEIN LIGASE NSE2"/>
    <property type="match status" value="1"/>
</dbReference>
<dbReference type="AlphaFoldDB" id="A0A9P8UDQ0"/>
<evidence type="ECO:0000313" key="14">
    <source>
        <dbReference type="Proteomes" id="UP000758603"/>
    </source>
</evidence>
<feature type="compositionally biased region" description="Basic and acidic residues" evidence="11">
    <location>
        <begin position="79"/>
        <end position="96"/>
    </location>
</feature>